<dbReference type="InterPro" id="IPR024072">
    <property type="entry name" value="DHFR-like_dom_sf"/>
</dbReference>
<gene>
    <name evidence="16" type="primary">ribD</name>
    <name evidence="16" type="ORF">QQX02_12310</name>
</gene>
<comment type="similarity">
    <text evidence="5 14">In the C-terminal section; belongs to the HTP reductase family.</text>
</comment>
<comment type="pathway">
    <text evidence="2 14">Cofactor biosynthesis; riboflavin biosynthesis; 5-amino-6-(D-ribitylamino)uracil from GTP: step 2/4.</text>
</comment>
<dbReference type="EC" id="3.5.4.26" evidence="14"/>
<dbReference type="Gene3D" id="3.40.430.10">
    <property type="entry name" value="Dihydrofolate Reductase, subunit A"/>
    <property type="match status" value="2"/>
</dbReference>
<dbReference type="EC" id="1.1.1.193" evidence="14"/>
<dbReference type="NCBIfam" id="TIGR00326">
    <property type="entry name" value="eubact_ribD"/>
    <property type="match status" value="1"/>
</dbReference>
<comment type="similarity">
    <text evidence="4 14">In the N-terminal section; belongs to the cytidine and deoxycytidylate deaminase family.</text>
</comment>
<evidence type="ECO:0000256" key="8">
    <source>
        <dbReference type="ARBA" id="ARBA00022833"/>
    </source>
</evidence>
<name>A0ABT8GK07_9MICO</name>
<keyword evidence="8 14" id="KW-0862">Zinc</keyword>
<dbReference type="InterPro" id="IPR004794">
    <property type="entry name" value="Eubact_RibD"/>
</dbReference>
<evidence type="ECO:0000256" key="10">
    <source>
        <dbReference type="ARBA" id="ARBA00023002"/>
    </source>
</evidence>
<keyword evidence="17" id="KW-1185">Reference proteome</keyword>
<dbReference type="InterPro" id="IPR002734">
    <property type="entry name" value="RibDG_C"/>
</dbReference>
<evidence type="ECO:0000256" key="6">
    <source>
        <dbReference type="ARBA" id="ARBA00022619"/>
    </source>
</evidence>
<dbReference type="GO" id="GO:0008703">
    <property type="term" value="F:5-amino-6-(5-phosphoribosylamino)uracil reductase activity"/>
    <property type="evidence" value="ECO:0007669"/>
    <property type="project" value="UniProtKB-EC"/>
</dbReference>
<evidence type="ECO:0000256" key="1">
    <source>
        <dbReference type="ARBA" id="ARBA00002151"/>
    </source>
</evidence>
<keyword evidence="9 14" id="KW-0521">NADP</keyword>
<dbReference type="Pfam" id="PF01872">
    <property type="entry name" value="RibD_C"/>
    <property type="match status" value="1"/>
</dbReference>
<dbReference type="EMBL" id="JAUHQA010000001">
    <property type="protein sequence ID" value="MDN4481704.1"/>
    <property type="molecule type" value="Genomic_DNA"/>
</dbReference>
<dbReference type="PROSITE" id="PS51747">
    <property type="entry name" value="CYT_DCMP_DEAMINASES_2"/>
    <property type="match status" value="1"/>
</dbReference>
<evidence type="ECO:0000256" key="13">
    <source>
        <dbReference type="ARBA" id="ARBA00049886"/>
    </source>
</evidence>
<dbReference type="PROSITE" id="PS00903">
    <property type="entry name" value="CYT_DCMP_DEAMINASES_1"/>
    <property type="match status" value="1"/>
</dbReference>
<evidence type="ECO:0000256" key="2">
    <source>
        <dbReference type="ARBA" id="ARBA00004882"/>
    </source>
</evidence>
<proteinExistence type="inferred from homology"/>
<evidence type="ECO:0000259" key="15">
    <source>
        <dbReference type="PROSITE" id="PS51747"/>
    </source>
</evidence>
<dbReference type="InterPro" id="IPR002125">
    <property type="entry name" value="CMP_dCMP_dom"/>
</dbReference>
<reference evidence="16" key="1">
    <citation type="submission" date="2023-06" db="EMBL/GenBank/DDBJ databases">
        <title>Egi l300058.</title>
        <authorList>
            <person name="Gao L."/>
            <person name="Fang B.-Z."/>
            <person name="Li W.-J."/>
        </authorList>
    </citation>
    <scope>NUCLEOTIDE SEQUENCE</scope>
    <source>
        <strain evidence="16">EGI L300058</strain>
    </source>
</reference>
<dbReference type="Pfam" id="PF00383">
    <property type="entry name" value="dCMP_cyt_deam_1"/>
    <property type="match status" value="1"/>
</dbReference>
<dbReference type="PANTHER" id="PTHR38011">
    <property type="entry name" value="DIHYDROFOLATE REDUCTASE FAMILY PROTEIN (AFU_ORTHOLOGUE AFUA_8G06820)"/>
    <property type="match status" value="1"/>
</dbReference>
<comment type="cofactor">
    <cofactor evidence="14">
        <name>Zn(2+)</name>
        <dbReference type="ChEBI" id="CHEBI:29105"/>
    </cofactor>
    <text evidence="14">Binds 1 zinc ion.</text>
</comment>
<keyword evidence="10 14" id="KW-0560">Oxidoreductase</keyword>
<protein>
    <recommendedName>
        <fullName evidence="14">Riboflavin biosynthesis protein RibD</fullName>
    </recommendedName>
    <domain>
        <recommendedName>
            <fullName evidence="14">Diaminohydroxyphosphoribosylaminopyrimidine deaminase</fullName>
            <shortName evidence="14">DRAP deaminase</shortName>
            <ecNumber evidence="14">3.5.4.26</ecNumber>
        </recommendedName>
        <alternativeName>
            <fullName evidence="14">Riboflavin-specific deaminase</fullName>
        </alternativeName>
    </domain>
    <domain>
        <recommendedName>
            <fullName evidence="14">5-amino-6-(5-phosphoribosylamino)uracil reductase</fullName>
            <ecNumber evidence="14">1.1.1.193</ecNumber>
        </recommendedName>
        <alternativeName>
            <fullName evidence="14">HTP reductase</fullName>
        </alternativeName>
    </domain>
</protein>
<evidence type="ECO:0000313" key="16">
    <source>
        <dbReference type="EMBL" id="MDN4481704.1"/>
    </source>
</evidence>
<dbReference type="GO" id="GO:0008835">
    <property type="term" value="F:diaminohydroxyphosphoribosylaminopyrimidine deaminase activity"/>
    <property type="evidence" value="ECO:0007669"/>
    <property type="project" value="UniProtKB-EC"/>
</dbReference>
<evidence type="ECO:0000256" key="12">
    <source>
        <dbReference type="ARBA" id="ARBA00049861"/>
    </source>
</evidence>
<sequence>MTTARAPLSVAAAMDRAVTLAANGPAYGPNPRVGCVILGAEGAELGEGWHRGAGTPHAEVAAIADARARGVDVRGGTAVVTLEPCAHTGRTGPCVDALTQAGIAAVTYAVADPGNASGGGATVLEERGIPATLMEHAGASALTHRWLTAMRLGRPYVIAKWAATLDGRMAAADGTSVWITGPEAREHAHGVRAEVDAIAVGTGTVLIDDPQLSARAGGEDAAHQPLRVVIGHRDTSGRRVWRDPNVLGVASHDPRDVLAALWEREVRAVVVEGGPTVLSAFLREGLVDEVHAYIAPVLLGAGPSVVDDLGIGTMKDALRGEHVNFQPLGADTLVIAHLSRGF</sequence>
<dbReference type="SUPFAM" id="SSF53927">
    <property type="entry name" value="Cytidine deaminase-like"/>
    <property type="match status" value="1"/>
</dbReference>
<accession>A0ABT8GK07</accession>
<dbReference type="RefSeq" id="WP_301143437.1">
    <property type="nucleotide sequence ID" value="NZ_JAUHQA010000001.1"/>
</dbReference>
<dbReference type="PIRSF" id="PIRSF006769">
    <property type="entry name" value="RibD"/>
    <property type="match status" value="1"/>
</dbReference>
<dbReference type="InterPro" id="IPR016193">
    <property type="entry name" value="Cytidine_deaminase-like"/>
</dbReference>
<dbReference type="CDD" id="cd01284">
    <property type="entry name" value="Riboflavin_deaminase-reductase"/>
    <property type="match status" value="1"/>
</dbReference>
<evidence type="ECO:0000256" key="11">
    <source>
        <dbReference type="ARBA" id="ARBA00023268"/>
    </source>
</evidence>
<dbReference type="SUPFAM" id="SSF53597">
    <property type="entry name" value="Dihydrofolate reductase-like"/>
    <property type="match status" value="1"/>
</dbReference>
<organism evidence="16 17">
    <name type="scientific">Demequina muriae</name>
    <dbReference type="NCBI Taxonomy" id="3051664"/>
    <lineage>
        <taxon>Bacteria</taxon>
        <taxon>Bacillati</taxon>
        <taxon>Actinomycetota</taxon>
        <taxon>Actinomycetes</taxon>
        <taxon>Micrococcales</taxon>
        <taxon>Demequinaceae</taxon>
        <taxon>Demequina</taxon>
    </lineage>
</organism>
<keyword evidence="11" id="KW-0511">Multifunctional enzyme</keyword>
<dbReference type="PANTHER" id="PTHR38011:SF7">
    <property type="entry name" value="2,5-DIAMINO-6-RIBOSYLAMINO-4(3H)-PYRIMIDINONE 5'-PHOSPHATE REDUCTASE"/>
    <property type="match status" value="1"/>
</dbReference>
<comment type="function">
    <text evidence="1 14">Converts 2,5-diamino-6-(ribosylamino)-4(3h)-pyrimidinone 5'-phosphate into 5-amino-6-(ribosylamino)-2,4(1h,3h)-pyrimidinedione 5'-phosphate.</text>
</comment>
<dbReference type="InterPro" id="IPR050765">
    <property type="entry name" value="Riboflavin_Biosynth_HTPR"/>
</dbReference>
<evidence type="ECO:0000256" key="5">
    <source>
        <dbReference type="ARBA" id="ARBA00007417"/>
    </source>
</evidence>
<dbReference type="Gene3D" id="3.40.140.10">
    <property type="entry name" value="Cytidine Deaminase, domain 2"/>
    <property type="match status" value="1"/>
</dbReference>
<keyword evidence="14 16" id="KW-0378">Hydrolase</keyword>
<comment type="caution">
    <text evidence="16">The sequence shown here is derived from an EMBL/GenBank/DDBJ whole genome shotgun (WGS) entry which is preliminary data.</text>
</comment>
<evidence type="ECO:0000256" key="7">
    <source>
        <dbReference type="ARBA" id="ARBA00022723"/>
    </source>
</evidence>
<comment type="pathway">
    <text evidence="3 14">Cofactor biosynthesis; riboflavin biosynthesis; 5-amino-6-(D-ribitylamino)uracil from GTP: step 3/4.</text>
</comment>
<feature type="domain" description="CMP/dCMP-type deaminase" evidence="15">
    <location>
        <begin position="8"/>
        <end position="131"/>
    </location>
</feature>
<dbReference type="Proteomes" id="UP001172708">
    <property type="component" value="Unassembled WGS sequence"/>
</dbReference>
<evidence type="ECO:0000256" key="3">
    <source>
        <dbReference type="ARBA" id="ARBA00004910"/>
    </source>
</evidence>
<keyword evidence="7 14" id="KW-0479">Metal-binding</keyword>
<evidence type="ECO:0000313" key="17">
    <source>
        <dbReference type="Proteomes" id="UP001172708"/>
    </source>
</evidence>
<comment type="catalytic activity">
    <reaction evidence="12 14">
        <text>5-amino-6-(5-phospho-D-ribitylamino)uracil + NADP(+) = 5-amino-6-(5-phospho-D-ribosylamino)uracil + NADPH + H(+)</text>
        <dbReference type="Rhea" id="RHEA:17845"/>
        <dbReference type="ChEBI" id="CHEBI:15378"/>
        <dbReference type="ChEBI" id="CHEBI:57783"/>
        <dbReference type="ChEBI" id="CHEBI:58349"/>
        <dbReference type="ChEBI" id="CHEBI:58421"/>
        <dbReference type="ChEBI" id="CHEBI:58453"/>
        <dbReference type="EC" id="1.1.1.193"/>
    </reaction>
</comment>
<evidence type="ECO:0000256" key="4">
    <source>
        <dbReference type="ARBA" id="ARBA00005259"/>
    </source>
</evidence>
<dbReference type="InterPro" id="IPR016192">
    <property type="entry name" value="APOBEC/CMP_deaminase_Zn-bd"/>
</dbReference>
<evidence type="ECO:0000256" key="14">
    <source>
        <dbReference type="PIRNR" id="PIRNR006769"/>
    </source>
</evidence>
<evidence type="ECO:0000256" key="9">
    <source>
        <dbReference type="ARBA" id="ARBA00022857"/>
    </source>
</evidence>
<keyword evidence="6 14" id="KW-0686">Riboflavin biosynthesis</keyword>
<comment type="catalytic activity">
    <reaction evidence="13 14">
        <text>2,5-diamino-6-hydroxy-4-(5-phosphoribosylamino)-pyrimidine + H2O + H(+) = 5-amino-6-(5-phospho-D-ribosylamino)uracil + NH4(+)</text>
        <dbReference type="Rhea" id="RHEA:21868"/>
        <dbReference type="ChEBI" id="CHEBI:15377"/>
        <dbReference type="ChEBI" id="CHEBI:15378"/>
        <dbReference type="ChEBI" id="CHEBI:28938"/>
        <dbReference type="ChEBI" id="CHEBI:58453"/>
        <dbReference type="ChEBI" id="CHEBI:58614"/>
        <dbReference type="EC" id="3.5.4.26"/>
    </reaction>
</comment>